<evidence type="ECO:0000313" key="1">
    <source>
        <dbReference type="EMBL" id="AFO10937.1"/>
    </source>
</evidence>
<proteinExistence type="predicted"/>
<keyword evidence="2" id="KW-1185">Reference proteome</keyword>
<reference evidence="1 2" key="1">
    <citation type="journal article" date="2013" name="J. Bacteriol.">
        <title>Evolutionary Relationships among Actinophages and a Putative Adaptation for Growth in Streptomyces spp.</title>
        <authorList>
            <person name="Smith M.C."/>
            <person name="Hendrix R.W."/>
            <person name="Dedrick R."/>
            <person name="Mitchell K."/>
            <person name="Ko C.C."/>
            <person name="Russell D."/>
            <person name="Bell E."/>
            <person name="Gregory M."/>
            <person name="Bibb M.J."/>
            <person name="Pethick F."/>
            <person name="Jacobs-Sera D."/>
            <person name="Herron P."/>
            <person name="Buttner M.J."/>
            <person name="Hatfull G.F."/>
        </authorList>
    </citation>
    <scope>NUCLEOTIDE SEQUENCE [LARGE SCALE GENOMIC DNA]</scope>
</reference>
<accession>I7B7Q8</accession>
<sequence>MITEQILAALTDQNVQDIVDIGAEGGITYWATEPTDEEFAGLPEGKTYTIVEGQGPCFYFGGEREVEAVHYLSRDQIRVAYARLLDLGQQFVNREYHGYIVQSWIERDNKGIDASYIDAGTADVIIQLAALGEIRYG</sequence>
<dbReference type="EMBL" id="JX262376">
    <property type="protein sequence ID" value="AFO10937.1"/>
    <property type="molecule type" value="Genomic_DNA"/>
</dbReference>
<dbReference type="Proteomes" id="UP000002921">
    <property type="component" value="Genome"/>
</dbReference>
<protein>
    <submittedName>
        <fullName evidence="1">Uncharacterized protein</fullName>
    </submittedName>
</protein>
<name>I7B7Q8_9CAUD</name>
<evidence type="ECO:0000313" key="2">
    <source>
        <dbReference type="Proteomes" id="UP000002921"/>
    </source>
</evidence>
<organism evidence="1 2">
    <name type="scientific">Streptomyces phage phiELB20</name>
    <dbReference type="NCBI Taxonomy" id="1211278"/>
    <lineage>
        <taxon>Viruses</taxon>
        <taxon>Duplodnaviria</taxon>
        <taxon>Heunggongvirae</taxon>
        <taxon>Uroviricota</taxon>
        <taxon>Caudoviricetes</taxon>
        <taxon>Arquatrovirinae</taxon>
        <taxon>Arequatrovirus</taxon>
        <taxon>Arequatrovirus ELB20</taxon>
    </lineage>
</organism>
<gene>
    <name evidence="1" type="ORF">ELB20_71</name>
</gene>